<evidence type="ECO:0000256" key="2">
    <source>
        <dbReference type="SAM" id="SignalP"/>
    </source>
</evidence>
<keyword evidence="2" id="KW-0732">Signal</keyword>
<feature type="chain" id="PRO_5006446901" evidence="2">
    <location>
        <begin position="26"/>
        <end position="50"/>
    </location>
</feature>
<protein>
    <submittedName>
        <fullName evidence="3">Secreted protein</fullName>
    </submittedName>
</protein>
<name>A0A0R3QHW0_9BILA</name>
<dbReference type="AlphaFoldDB" id="A0A0R3QHW0"/>
<feature type="region of interest" description="Disordered" evidence="1">
    <location>
        <begin position="30"/>
        <end position="50"/>
    </location>
</feature>
<accession>A0A0R3QHW0</accession>
<proteinExistence type="predicted"/>
<sequence length="50" mass="5639">MRKVQPWIFVLFIVLMKALMDETEAQSTFTASTSLETEGTSGKRVGINFQ</sequence>
<evidence type="ECO:0000256" key="1">
    <source>
        <dbReference type="SAM" id="MobiDB-lite"/>
    </source>
</evidence>
<evidence type="ECO:0000313" key="3">
    <source>
        <dbReference type="WBParaSite" id="BTMF_0000598101-mRNA-1"/>
    </source>
</evidence>
<feature type="signal peptide" evidence="2">
    <location>
        <begin position="1"/>
        <end position="25"/>
    </location>
</feature>
<reference evidence="3" key="1">
    <citation type="submission" date="2017-02" db="UniProtKB">
        <authorList>
            <consortium name="WormBaseParasite"/>
        </authorList>
    </citation>
    <scope>IDENTIFICATION</scope>
</reference>
<feature type="compositionally biased region" description="Polar residues" evidence="1">
    <location>
        <begin position="30"/>
        <end position="40"/>
    </location>
</feature>
<organism evidence="3">
    <name type="scientific">Brugia timori</name>
    <dbReference type="NCBI Taxonomy" id="42155"/>
    <lineage>
        <taxon>Eukaryota</taxon>
        <taxon>Metazoa</taxon>
        <taxon>Ecdysozoa</taxon>
        <taxon>Nematoda</taxon>
        <taxon>Chromadorea</taxon>
        <taxon>Rhabditida</taxon>
        <taxon>Spirurina</taxon>
        <taxon>Spiruromorpha</taxon>
        <taxon>Filarioidea</taxon>
        <taxon>Onchocercidae</taxon>
        <taxon>Brugia</taxon>
    </lineage>
</organism>
<dbReference type="WBParaSite" id="BTMF_0000598101-mRNA-1">
    <property type="protein sequence ID" value="BTMF_0000598101-mRNA-1"/>
    <property type="gene ID" value="BTMF_0000598101"/>
</dbReference>